<accession>A0ABX8R315</accession>
<evidence type="ECO:0000256" key="3">
    <source>
        <dbReference type="RuleBase" id="RU000363"/>
    </source>
</evidence>
<dbReference type="SMART" id="SM00822">
    <property type="entry name" value="PKS_KR"/>
    <property type="match status" value="1"/>
</dbReference>
<reference evidence="5" key="1">
    <citation type="submission" date="2020-07" db="EMBL/GenBank/DDBJ databases">
        <authorList>
            <person name="Tarantini F.S."/>
            <person name="Hong K.W."/>
            <person name="Chan K.G."/>
        </authorList>
    </citation>
    <scope>NUCLEOTIDE SEQUENCE</scope>
    <source>
        <strain evidence="5">32-07</strain>
    </source>
</reference>
<dbReference type="Gene3D" id="3.40.50.720">
    <property type="entry name" value="NAD(P)-binding Rossmann-like Domain"/>
    <property type="match status" value="1"/>
</dbReference>
<dbReference type="Pfam" id="PF00106">
    <property type="entry name" value="adh_short"/>
    <property type="match status" value="1"/>
</dbReference>
<dbReference type="SUPFAM" id="SSF51735">
    <property type="entry name" value="NAD(P)-binding Rossmann-fold domains"/>
    <property type="match status" value="1"/>
</dbReference>
<proteinExistence type="inferred from homology"/>
<dbReference type="CDD" id="cd05374">
    <property type="entry name" value="17beta-HSD-like_SDR_c"/>
    <property type="match status" value="1"/>
</dbReference>
<dbReference type="PANTHER" id="PTHR44169">
    <property type="entry name" value="NADPH-DEPENDENT 1-ACYLDIHYDROXYACETONE PHOSPHATE REDUCTASE"/>
    <property type="match status" value="1"/>
</dbReference>
<evidence type="ECO:0000259" key="4">
    <source>
        <dbReference type="SMART" id="SM00822"/>
    </source>
</evidence>
<evidence type="ECO:0000313" key="5">
    <source>
        <dbReference type="EMBL" id="QXJ23393.1"/>
    </source>
</evidence>
<dbReference type="EMBL" id="CP059572">
    <property type="protein sequence ID" value="QXJ23393.1"/>
    <property type="molecule type" value="Genomic_DNA"/>
</dbReference>
<protein>
    <submittedName>
        <fullName evidence="5">SDR family NAD(P)-dependent oxidoreductase</fullName>
    </submittedName>
</protein>
<name>A0ABX8R315_9ACTN</name>
<gene>
    <name evidence="5" type="ORF">AGRA3207_004540</name>
</gene>
<dbReference type="PRINTS" id="PR00081">
    <property type="entry name" value="GDHRDH"/>
</dbReference>
<evidence type="ECO:0000313" key="6">
    <source>
        <dbReference type="Proteomes" id="UP001049518"/>
    </source>
</evidence>
<keyword evidence="2" id="KW-0560">Oxidoreductase</keyword>
<comment type="similarity">
    <text evidence="1 3">Belongs to the short-chain dehydrogenases/reductases (SDR) family.</text>
</comment>
<feature type="domain" description="Ketoreductase" evidence="4">
    <location>
        <begin position="8"/>
        <end position="181"/>
    </location>
</feature>
<keyword evidence="6" id="KW-1185">Reference proteome</keyword>
<organism evidence="5 6">
    <name type="scientific">Actinomadura graeca</name>
    <dbReference type="NCBI Taxonomy" id="2750812"/>
    <lineage>
        <taxon>Bacteria</taxon>
        <taxon>Bacillati</taxon>
        <taxon>Actinomycetota</taxon>
        <taxon>Actinomycetes</taxon>
        <taxon>Streptosporangiales</taxon>
        <taxon>Thermomonosporaceae</taxon>
        <taxon>Actinomadura</taxon>
    </lineage>
</organism>
<evidence type="ECO:0000256" key="2">
    <source>
        <dbReference type="ARBA" id="ARBA00023002"/>
    </source>
</evidence>
<dbReference type="InterPro" id="IPR057326">
    <property type="entry name" value="KR_dom"/>
</dbReference>
<evidence type="ECO:0000256" key="1">
    <source>
        <dbReference type="ARBA" id="ARBA00006484"/>
    </source>
</evidence>
<dbReference type="PANTHER" id="PTHR44169:SF6">
    <property type="entry name" value="NADPH-DEPENDENT 1-ACYLDIHYDROXYACETONE PHOSPHATE REDUCTASE"/>
    <property type="match status" value="1"/>
</dbReference>
<sequence length="287" mass="30872">MASPPPGRTALVTGCSSGIGRATALRLHRRGLRVYATAREPGTLEDLAGLGIRTLALDVTDIDAARAAVETVTADHGAVDVLVNNAGYGLSGTIEETGLERVRHQFETNVFGLVGLTQLVLPGMRARGSGRVVNLSSIFGRYAAPGGGHYQASKHAVEALSDALRLEVAGFGIRVVVVEPGPVRTAWGRTFLDGLPSGRHDSAYRRFHERTAEYYEAIYNGGRRSLAGMFAIEADRVASVIEKAVRARRPRARYPVGLLAASTIALRRVTPDTVFDNVYLRRQFPVP</sequence>
<dbReference type="InterPro" id="IPR036291">
    <property type="entry name" value="NAD(P)-bd_dom_sf"/>
</dbReference>
<dbReference type="InterPro" id="IPR002347">
    <property type="entry name" value="SDR_fam"/>
</dbReference>
<dbReference type="PRINTS" id="PR00080">
    <property type="entry name" value="SDRFAMILY"/>
</dbReference>
<dbReference type="Proteomes" id="UP001049518">
    <property type="component" value="Chromosome"/>
</dbReference>
<dbReference type="RefSeq" id="WP_231329081.1">
    <property type="nucleotide sequence ID" value="NZ_CP059572.1"/>
</dbReference>